<feature type="region of interest" description="Disordered" evidence="1">
    <location>
        <begin position="1"/>
        <end position="23"/>
    </location>
</feature>
<proteinExistence type="predicted"/>
<comment type="caution">
    <text evidence="2">The sequence shown here is derived from an EMBL/GenBank/DDBJ whole genome shotgun (WGS) entry which is preliminary data.</text>
</comment>
<reference evidence="2 3" key="1">
    <citation type="submission" date="2017-03" db="EMBL/GenBank/DDBJ databases">
        <title>Whole genome sequences of fourteen strains of Bradyrhizobium canariense and one strain of Bradyrhizobium japonicum isolated from Lupinus (Papilionoideae: Genisteae) species in Algeria.</title>
        <authorList>
            <person name="Crovadore J."/>
            <person name="Chekireb D."/>
            <person name="Brachmann A."/>
            <person name="Chablais R."/>
            <person name="Cochard B."/>
            <person name="Lefort F."/>
        </authorList>
    </citation>
    <scope>NUCLEOTIDE SEQUENCE [LARGE SCALE GENOMIC DNA]</scope>
    <source>
        <strain evidence="2 3">UBMA197</strain>
    </source>
</reference>
<name>A0A1Y2JNM9_BRAJP</name>
<evidence type="ECO:0000256" key="1">
    <source>
        <dbReference type="SAM" id="MobiDB-lite"/>
    </source>
</evidence>
<evidence type="ECO:0000313" key="2">
    <source>
        <dbReference type="EMBL" id="OSJ32533.1"/>
    </source>
</evidence>
<organism evidence="2 3">
    <name type="scientific">Bradyrhizobium japonicum</name>
    <dbReference type="NCBI Taxonomy" id="375"/>
    <lineage>
        <taxon>Bacteria</taxon>
        <taxon>Pseudomonadati</taxon>
        <taxon>Pseudomonadota</taxon>
        <taxon>Alphaproteobacteria</taxon>
        <taxon>Hyphomicrobiales</taxon>
        <taxon>Nitrobacteraceae</taxon>
        <taxon>Bradyrhizobium</taxon>
    </lineage>
</organism>
<feature type="compositionally biased region" description="Polar residues" evidence="1">
    <location>
        <begin position="14"/>
        <end position="23"/>
    </location>
</feature>
<protein>
    <submittedName>
        <fullName evidence="2">Uncharacterized protein</fullName>
    </submittedName>
</protein>
<dbReference type="Proteomes" id="UP000193335">
    <property type="component" value="Unassembled WGS sequence"/>
</dbReference>
<dbReference type="EMBL" id="NAFL01000248">
    <property type="protein sequence ID" value="OSJ32533.1"/>
    <property type="molecule type" value="Genomic_DNA"/>
</dbReference>
<dbReference type="AlphaFoldDB" id="A0A1Y2JNM9"/>
<accession>A0A1Y2JNM9</accession>
<sequence>MSAYAKSNDCPHVTSATGKATTLPTSLDCEDLQMTDNGMRTAPQELLARRTMLTIPACANRGGRLDSAEIAHT</sequence>
<gene>
    <name evidence="2" type="ORF">BSZ19_18445</name>
</gene>
<evidence type="ECO:0000313" key="3">
    <source>
        <dbReference type="Proteomes" id="UP000193335"/>
    </source>
</evidence>